<dbReference type="PANTHER" id="PTHR23172">
    <property type="entry name" value="AUXILIN/CYCLIN G-ASSOCIATED KINASE-RELATED"/>
    <property type="match status" value="1"/>
</dbReference>
<dbReference type="GO" id="GO:0072318">
    <property type="term" value="P:clathrin coat disassembly"/>
    <property type="evidence" value="ECO:0007669"/>
    <property type="project" value="TreeGrafter"/>
</dbReference>
<protein>
    <recommendedName>
        <fullName evidence="1">J domain-containing protein</fullName>
    </recommendedName>
</protein>
<sequence>MFRDNVTFLSDAHFFYWRSFSNRFFFSYYRNQEIVCDQFYSLPSLKNKGFKPTQRDNQKQSIGTMLKQEQSKNLTPEEIQIRDWTQGKERNIRALLGSLHNVLWEGADRWNQPSMGDLLSPDQIKKHYRKACLVVHPDKLTGSPHLPLAKMVFTELNDAYSKYQNDPSL</sequence>
<name>G0NKL9_CAEBE</name>
<dbReference type="GO" id="GO:0072583">
    <property type="term" value="P:clathrin-dependent endocytosis"/>
    <property type="evidence" value="ECO:0007669"/>
    <property type="project" value="TreeGrafter"/>
</dbReference>
<proteinExistence type="predicted"/>
<dbReference type="GO" id="GO:0005737">
    <property type="term" value="C:cytoplasm"/>
    <property type="evidence" value="ECO:0007669"/>
    <property type="project" value="TreeGrafter"/>
</dbReference>
<evidence type="ECO:0000259" key="1">
    <source>
        <dbReference type="PROSITE" id="PS50076"/>
    </source>
</evidence>
<dbReference type="EMBL" id="GL379901">
    <property type="protein sequence ID" value="EGT33049.1"/>
    <property type="molecule type" value="Genomic_DNA"/>
</dbReference>
<dbReference type="Pfam" id="PF00226">
    <property type="entry name" value="DnaJ"/>
    <property type="match status" value="1"/>
</dbReference>
<evidence type="ECO:0000313" key="3">
    <source>
        <dbReference type="Proteomes" id="UP000008068"/>
    </source>
</evidence>
<dbReference type="HOGENOM" id="CLU_1579867_0_0_1"/>
<dbReference type="Proteomes" id="UP000008068">
    <property type="component" value="Unassembled WGS sequence"/>
</dbReference>
<dbReference type="CDD" id="cd06257">
    <property type="entry name" value="DnaJ"/>
    <property type="match status" value="1"/>
</dbReference>
<dbReference type="SUPFAM" id="SSF46565">
    <property type="entry name" value="Chaperone J-domain"/>
    <property type="match status" value="1"/>
</dbReference>
<dbReference type="Gene3D" id="1.10.287.110">
    <property type="entry name" value="DnaJ domain"/>
    <property type="match status" value="1"/>
</dbReference>
<feature type="domain" description="J" evidence="1">
    <location>
        <begin position="108"/>
        <end position="168"/>
    </location>
</feature>
<evidence type="ECO:0000313" key="2">
    <source>
        <dbReference type="EMBL" id="EGT33049.1"/>
    </source>
</evidence>
<dbReference type="SMART" id="SM00271">
    <property type="entry name" value="DnaJ"/>
    <property type="match status" value="1"/>
</dbReference>
<gene>
    <name evidence="2" type="ORF">CAEBREN_01658</name>
</gene>
<organism evidence="3">
    <name type="scientific">Caenorhabditis brenneri</name>
    <name type="common">Nematode worm</name>
    <dbReference type="NCBI Taxonomy" id="135651"/>
    <lineage>
        <taxon>Eukaryota</taxon>
        <taxon>Metazoa</taxon>
        <taxon>Ecdysozoa</taxon>
        <taxon>Nematoda</taxon>
        <taxon>Chromadorea</taxon>
        <taxon>Rhabditida</taxon>
        <taxon>Rhabditina</taxon>
        <taxon>Rhabditomorpha</taxon>
        <taxon>Rhabditoidea</taxon>
        <taxon>Rhabditidae</taxon>
        <taxon>Peloderinae</taxon>
        <taxon>Caenorhabditis</taxon>
    </lineage>
</organism>
<dbReference type="FunFam" id="1.10.287.110:FF:000002">
    <property type="entry name" value="putative tyrosine-protein phosphatase auxilin isoform X2"/>
    <property type="match status" value="1"/>
</dbReference>
<dbReference type="OMA" id="AVHWWAG"/>
<keyword evidence="3" id="KW-1185">Reference proteome</keyword>
<dbReference type="eggNOG" id="KOG0431">
    <property type="taxonomic scope" value="Eukaryota"/>
</dbReference>
<dbReference type="AlphaFoldDB" id="G0NKL9"/>
<dbReference type="STRING" id="135651.G0NKL9"/>
<dbReference type="OrthoDB" id="1717591at2759"/>
<dbReference type="InterPro" id="IPR036869">
    <property type="entry name" value="J_dom_sf"/>
</dbReference>
<accession>G0NKL9</accession>
<dbReference type="GO" id="GO:0030276">
    <property type="term" value="F:clathrin binding"/>
    <property type="evidence" value="ECO:0007669"/>
    <property type="project" value="TreeGrafter"/>
</dbReference>
<dbReference type="PANTHER" id="PTHR23172:SF19">
    <property type="entry name" value="J DOMAIN-CONTAINING PROTEIN"/>
    <property type="match status" value="1"/>
</dbReference>
<dbReference type="GO" id="GO:0031982">
    <property type="term" value="C:vesicle"/>
    <property type="evidence" value="ECO:0007669"/>
    <property type="project" value="TreeGrafter"/>
</dbReference>
<dbReference type="PROSITE" id="PS50076">
    <property type="entry name" value="DNAJ_2"/>
    <property type="match status" value="1"/>
</dbReference>
<reference evidence="3" key="1">
    <citation type="submission" date="2011-07" db="EMBL/GenBank/DDBJ databases">
        <authorList>
            <consortium name="Caenorhabditis brenneri Sequencing and Analysis Consortium"/>
            <person name="Wilson R.K."/>
        </authorList>
    </citation>
    <scope>NUCLEOTIDE SEQUENCE [LARGE SCALE GENOMIC DNA]</scope>
    <source>
        <strain evidence="3">PB2801</strain>
    </source>
</reference>
<dbReference type="InterPro" id="IPR001623">
    <property type="entry name" value="DnaJ_domain"/>
</dbReference>
<dbReference type="InParanoid" id="G0NKL9"/>